<feature type="non-terminal residue" evidence="2">
    <location>
        <position position="1"/>
    </location>
</feature>
<keyword evidence="1" id="KW-0472">Membrane</keyword>
<accession>A0A6A4H5C4</accession>
<organism evidence="2 3">
    <name type="scientific">Gymnopus androsaceus JB14</name>
    <dbReference type="NCBI Taxonomy" id="1447944"/>
    <lineage>
        <taxon>Eukaryota</taxon>
        <taxon>Fungi</taxon>
        <taxon>Dikarya</taxon>
        <taxon>Basidiomycota</taxon>
        <taxon>Agaricomycotina</taxon>
        <taxon>Agaricomycetes</taxon>
        <taxon>Agaricomycetidae</taxon>
        <taxon>Agaricales</taxon>
        <taxon>Marasmiineae</taxon>
        <taxon>Omphalotaceae</taxon>
        <taxon>Gymnopus</taxon>
    </lineage>
</organism>
<dbReference type="OrthoDB" id="10021397at2759"/>
<feature type="transmembrane region" description="Helical" evidence="1">
    <location>
        <begin position="20"/>
        <end position="42"/>
    </location>
</feature>
<protein>
    <recommendedName>
        <fullName evidence="4">Major facilitator superfamily (MFS) profile domain-containing protein</fullName>
    </recommendedName>
</protein>
<evidence type="ECO:0000313" key="3">
    <source>
        <dbReference type="Proteomes" id="UP000799118"/>
    </source>
</evidence>
<keyword evidence="3" id="KW-1185">Reference proteome</keyword>
<name>A0A6A4H5C4_9AGAR</name>
<dbReference type="AlphaFoldDB" id="A0A6A4H5C4"/>
<keyword evidence="1" id="KW-0812">Transmembrane</keyword>
<sequence>VIALFQILAEITRLQDRPRLLGIFGAVFAISSVVGPLMGGAFTDHVLQSLSLYFKVLTTYRCEP</sequence>
<evidence type="ECO:0000313" key="2">
    <source>
        <dbReference type="EMBL" id="KAE9392455.1"/>
    </source>
</evidence>
<proteinExistence type="predicted"/>
<evidence type="ECO:0000256" key="1">
    <source>
        <dbReference type="SAM" id="Phobius"/>
    </source>
</evidence>
<evidence type="ECO:0008006" key="4">
    <source>
        <dbReference type="Google" id="ProtNLM"/>
    </source>
</evidence>
<dbReference type="SUPFAM" id="SSF103473">
    <property type="entry name" value="MFS general substrate transporter"/>
    <property type="match status" value="1"/>
</dbReference>
<keyword evidence="1" id="KW-1133">Transmembrane helix</keyword>
<reference evidence="2" key="1">
    <citation type="journal article" date="2019" name="Environ. Microbiol.">
        <title>Fungal ecological strategies reflected in gene transcription - a case study of two litter decomposers.</title>
        <authorList>
            <person name="Barbi F."/>
            <person name="Kohler A."/>
            <person name="Barry K."/>
            <person name="Baskaran P."/>
            <person name="Daum C."/>
            <person name="Fauchery L."/>
            <person name="Ihrmark K."/>
            <person name="Kuo A."/>
            <person name="LaButti K."/>
            <person name="Lipzen A."/>
            <person name="Morin E."/>
            <person name="Grigoriev I.V."/>
            <person name="Henrissat B."/>
            <person name="Lindahl B."/>
            <person name="Martin F."/>
        </authorList>
    </citation>
    <scope>NUCLEOTIDE SEQUENCE</scope>
    <source>
        <strain evidence="2">JB14</strain>
    </source>
</reference>
<gene>
    <name evidence="2" type="ORF">BT96DRAFT_1057059</name>
</gene>
<dbReference type="Gene3D" id="1.20.1250.20">
    <property type="entry name" value="MFS general substrate transporter like domains"/>
    <property type="match status" value="1"/>
</dbReference>
<dbReference type="Proteomes" id="UP000799118">
    <property type="component" value="Unassembled WGS sequence"/>
</dbReference>
<dbReference type="InterPro" id="IPR036259">
    <property type="entry name" value="MFS_trans_sf"/>
</dbReference>
<dbReference type="EMBL" id="ML769595">
    <property type="protein sequence ID" value="KAE9392455.1"/>
    <property type="molecule type" value="Genomic_DNA"/>
</dbReference>